<proteinExistence type="predicted"/>
<dbReference type="InterPro" id="IPR001387">
    <property type="entry name" value="Cro/C1-type_HTH"/>
</dbReference>
<evidence type="ECO:0000256" key="3">
    <source>
        <dbReference type="ARBA" id="ARBA00023163"/>
    </source>
</evidence>
<dbReference type="PROSITE" id="PS50943">
    <property type="entry name" value="HTH_CROC1"/>
    <property type="match status" value="1"/>
</dbReference>
<dbReference type="AlphaFoldDB" id="A0A1X7NV16"/>
<dbReference type="Proteomes" id="UP000193083">
    <property type="component" value="Unassembled WGS sequence"/>
</dbReference>
<keyword evidence="1" id="KW-0805">Transcription regulation</keyword>
<dbReference type="InterPro" id="IPR010982">
    <property type="entry name" value="Lambda_DNA-bd_dom_sf"/>
</dbReference>
<keyword evidence="2" id="KW-0238">DNA-binding</keyword>
<evidence type="ECO:0000259" key="4">
    <source>
        <dbReference type="PROSITE" id="PS50943"/>
    </source>
</evidence>
<keyword evidence="3" id="KW-0804">Transcription</keyword>
<dbReference type="InterPro" id="IPR036286">
    <property type="entry name" value="LexA/Signal_pep-like_sf"/>
</dbReference>
<dbReference type="InterPro" id="IPR039418">
    <property type="entry name" value="LexA-like"/>
</dbReference>
<dbReference type="InterPro" id="IPR015927">
    <property type="entry name" value="Peptidase_S24_S26A/B/C"/>
</dbReference>
<accession>A0A1X7NV16</accession>
<dbReference type="EMBL" id="FXBL01000004">
    <property type="protein sequence ID" value="SMH42138.1"/>
    <property type="molecule type" value="Genomic_DNA"/>
</dbReference>
<dbReference type="Gene3D" id="2.10.109.10">
    <property type="entry name" value="Umud Fragment, subunit A"/>
    <property type="match status" value="1"/>
</dbReference>
<gene>
    <name evidence="5" type="ORF">SAMN02982922_2701</name>
</gene>
<keyword evidence="6" id="KW-1185">Reference proteome</keyword>
<dbReference type="GO" id="GO:0003677">
    <property type="term" value="F:DNA binding"/>
    <property type="evidence" value="ECO:0007669"/>
    <property type="project" value="UniProtKB-KW"/>
</dbReference>
<evidence type="ECO:0000256" key="1">
    <source>
        <dbReference type="ARBA" id="ARBA00023015"/>
    </source>
</evidence>
<dbReference type="PANTHER" id="PTHR40661">
    <property type="match status" value="1"/>
</dbReference>
<dbReference type="Pfam" id="PF00717">
    <property type="entry name" value="Peptidase_S24"/>
    <property type="match status" value="1"/>
</dbReference>
<dbReference type="PANTHER" id="PTHR40661:SF3">
    <property type="entry name" value="FELS-1 PROPHAGE TRANSCRIPTIONAL REGULATOR"/>
    <property type="match status" value="1"/>
</dbReference>
<protein>
    <submittedName>
        <fullName evidence="5">Phage repressor protein C, contains Cro/C1-type HTH and peptisase s24 domains</fullName>
    </submittedName>
</protein>
<reference evidence="5 6" key="1">
    <citation type="submission" date="2017-04" db="EMBL/GenBank/DDBJ databases">
        <authorList>
            <person name="Afonso C.L."/>
            <person name="Miller P.J."/>
            <person name="Scott M.A."/>
            <person name="Spackman E."/>
            <person name="Goraichik I."/>
            <person name="Dimitrov K.M."/>
            <person name="Suarez D.L."/>
            <person name="Swayne D.E."/>
        </authorList>
    </citation>
    <scope>NUCLEOTIDE SEQUENCE [LARGE SCALE GENOMIC DNA]</scope>
    <source>
        <strain evidence="5 6">B5P</strain>
    </source>
</reference>
<evidence type="ECO:0000313" key="5">
    <source>
        <dbReference type="EMBL" id="SMH42138.1"/>
    </source>
</evidence>
<sequence>MGPIGFADRFRIALDGESPHAFSRRSAISDNMVRKYLDGSMPGLEKLVEIARLTHVTLDWLATGEGPMRPGPAQLVVGYSDGFVPIPRLDVRAAAGAGALSPGFAEDYLGPADIVAFREEWLRQLGVSARFARILICDGDSMYPTIAHGDMMLVDTAIRDVRQDGIYVLVFAGLLKVKRVQMRRDGILLLKSDNPAYDTEEVPLAEQPELIIEGRVRWAGGAI</sequence>
<dbReference type="CDD" id="cd06529">
    <property type="entry name" value="S24_LexA-like"/>
    <property type="match status" value="1"/>
</dbReference>
<dbReference type="Gene3D" id="1.10.260.40">
    <property type="entry name" value="lambda repressor-like DNA-binding domains"/>
    <property type="match status" value="1"/>
</dbReference>
<dbReference type="SUPFAM" id="SSF51306">
    <property type="entry name" value="LexA/Signal peptidase"/>
    <property type="match status" value="1"/>
</dbReference>
<organism evidence="5 6">
    <name type="scientific">Mesorhizobium australicum</name>
    <dbReference type="NCBI Taxonomy" id="536018"/>
    <lineage>
        <taxon>Bacteria</taxon>
        <taxon>Pseudomonadati</taxon>
        <taxon>Pseudomonadota</taxon>
        <taxon>Alphaproteobacteria</taxon>
        <taxon>Hyphomicrobiales</taxon>
        <taxon>Phyllobacteriaceae</taxon>
        <taxon>Mesorhizobium</taxon>
    </lineage>
</organism>
<evidence type="ECO:0000313" key="6">
    <source>
        <dbReference type="Proteomes" id="UP000193083"/>
    </source>
</evidence>
<evidence type="ECO:0000256" key="2">
    <source>
        <dbReference type="ARBA" id="ARBA00023125"/>
    </source>
</evidence>
<name>A0A1X7NV16_9HYPH</name>
<feature type="domain" description="HTH cro/C1-type" evidence="4">
    <location>
        <begin position="21"/>
        <end position="61"/>
    </location>
</feature>